<feature type="chain" id="PRO_5047410321" description="Seryl-tRNA synthetase" evidence="3">
    <location>
        <begin position="24"/>
        <end position="103"/>
    </location>
</feature>
<evidence type="ECO:0000256" key="3">
    <source>
        <dbReference type="SAM" id="SignalP"/>
    </source>
</evidence>
<keyword evidence="2" id="KW-0812">Transmembrane</keyword>
<comment type="caution">
    <text evidence="4">The sequence shown here is derived from an EMBL/GenBank/DDBJ whole genome shotgun (WGS) entry which is preliminary data.</text>
</comment>
<dbReference type="EMBL" id="JAKZGP010000057">
    <property type="protein sequence ID" value="MCH7411078.1"/>
    <property type="molecule type" value="Genomic_DNA"/>
</dbReference>
<keyword evidence="2" id="KW-0472">Membrane</keyword>
<organism evidence="4 5">
    <name type="scientific">Belliella filtrata</name>
    <dbReference type="NCBI Taxonomy" id="2923435"/>
    <lineage>
        <taxon>Bacteria</taxon>
        <taxon>Pseudomonadati</taxon>
        <taxon>Bacteroidota</taxon>
        <taxon>Cytophagia</taxon>
        <taxon>Cytophagales</taxon>
        <taxon>Cyclobacteriaceae</taxon>
        <taxon>Belliella</taxon>
    </lineage>
</organism>
<evidence type="ECO:0000313" key="5">
    <source>
        <dbReference type="Proteomes" id="UP001165489"/>
    </source>
</evidence>
<keyword evidence="3" id="KW-0732">Signal</keyword>
<evidence type="ECO:0000313" key="4">
    <source>
        <dbReference type="EMBL" id="MCH7411078.1"/>
    </source>
</evidence>
<gene>
    <name evidence="4" type="ORF">MM239_16855</name>
</gene>
<sequence>MKKITYFLSVMFLFTAFAPAAMAKDSKKDQPELTAEEQLRLEEINTRVDEIKAMDFADMSKAERKEVREELKEMKKEAKELGGGVYLSVGAIIIILLILILVT</sequence>
<proteinExistence type="predicted"/>
<feature type="coiled-coil region" evidence="1">
    <location>
        <begin position="57"/>
        <end position="84"/>
    </location>
</feature>
<keyword evidence="1" id="KW-0175">Coiled coil</keyword>
<dbReference type="RefSeq" id="WP_241349431.1">
    <property type="nucleotide sequence ID" value="NZ_JAKZGP010000057.1"/>
</dbReference>
<feature type="transmembrane region" description="Helical" evidence="2">
    <location>
        <begin position="83"/>
        <end position="102"/>
    </location>
</feature>
<evidence type="ECO:0000256" key="1">
    <source>
        <dbReference type="SAM" id="Coils"/>
    </source>
</evidence>
<dbReference type="Proteomes" id="UP001165489">
    <property type="component" value="Unassembled WGS sequence"/>
</dbReference>
<keyword evidence="2" id="KW-1133">Transmembrane helix</keyword>
<protein>
    <recommendedName>
        <fullName evidence="6">Seryl-tRNA synthetase</fullName>
    </recommendedName>
</protein>
<name>A0ABS9V3U7_9BACT</name>
<keyword evidence="5" id="KW-1185">Reference proteome</keyword>
<evidence type="ECO:0008006" key="6">
    <source>
        <dbReference type="Google" id="ProtNLM"/>
    </source>
</evidence>
<evidence type="ECO:0000256" key="2">
    <source>
        <dbReference type="SAM" id="Phobius"/>
    </source>
</evidence>
<reference evidence="4" key="1">
    <citation type="submission" date="2022-03" db="EMBL/GenBank/DDBJ databases">
        <title>De novo assembled genomes of Belliella spp. (Cyclobacteriaceae) strains.</title>
        <authorList>
            <person name="Szabo A."/>
            <person name="Korponai K."/>
            <person name="Felfoldi T."/>
        </authorList>
    </citation>
    <scope>NUCLEOTIDE SEQUENCE</scope>
    <source>
        <strain evidence="4">DSM 111904</strain>
    </source>
</reference>
<feature type="signal peptide" evidence="3">
    <location>
        <begin position="1"/>
        <end position="23"/>
    </location>
</feature>
<accession>A0ABS9V3U7</accession>